<gene>
    <name evidence="3" type="ORF">Aco03nite_002970</name>
</gene>
<dbReference type="EMBL" id="BOMG01000006">
    <property type="protein sequence ID" value="GID51893.1"/>
    <property type="molecule type" value="Genomic_DNA"/>
</dbReference>
<feature type="transmembrane region" description="Helical" evidence="2">
    <location>
        <begin position="615"/>
        <end position="632"/>
    </location>
</feature>
<keyword evidence="4" id="KW-1185">Reference proteome</keyword>
<keyword evidence="2" id="KW-1133">Transmembrane helix</keyword>
<name>A0ABQ3X0B7_9ACTN</name>
<feature type="transmembrane region" description="Helical" evidence="2">
    <location>
        <begin position="388"/>
        <end position="406"/>
    </location>
</feature>
<reference evidence="3 4" key="1">
    <citation type="submission" date="2021-01" db="EMBL/GenBank/DDBJ databases">
        <title>Whole genome shotgun sequence of Actinoplanes couchii NBRC 106145.</title>
        <authorList>
            <person name="Komaki H."/>
            <person name="Tamura T."/>
        </authorList>
    </citation>
    <scope>NUCLEOTIDE SEQUENCE [LARGE SCALE GENOMIC DNA]</scope>
    <source>
        <strain evidence="3 4">NBRC 106145</strain>
    </source>
</reference>
<evidence type="ECO:0008006" key="5">
    <source>
        <dbReference type="Google" id="ProtNLM"/>
    </source>
</evidence>
<keyword evidence="2" id="KW-0812">Transmembrane</keyword>
<feature type="transmembrane region" description="Helical" evidence="2">
    <location>
        <begin position="122"/>
        <end position="140"/>
    </location>
</feature>
<feature type="transmembrane region" description="Helical" evidence="2">
    <location>
        <begin position="477"/>
        <end position="499"/>
    </location>
</feature>
<feature type="transmembrane region" description="Helical" evidence="2">
    <location>
        <begin position="511"/>
        <end position="530"/>
    </location>
</feature>
<accession>A0ABQ3X0B7</accession>
<feature type="transmembrane region" description="Helical" evidence="2">
    <location>
        <begin position="444"/>
        <end position="465"/>
    </location>
</feature>
<dbReference type="Proteomes" id="UP000612282">
    <property type="component" value="Unassembled WGS sequence"/>
</dbReference>
<feature type="transmembrane region" description="Helical" evidence="2">
    <location>
        <begin position="412"/>
        <end position="432"/>
    </location>
</feature>
<feature type="transmembrane region" description="Helical" evidence="2">
    <location>
        <begin position="180"/>
        <end position="201"/>
    </location>
</feature>
<feature type="transmembrane region" description="Helical" evidence="2">
    <location>
        <begin position="313"/>
        <end position="336"/>
    </location>
</feature>
<evidence type="ECO:0000313" key="3">
    <source>
        <dbReference type="EMBL" id="GID51893.1"/>
    </source>
</evidence>
<feature type="transmembrane region" description="Helical" evidence="2">
    <location>
        <begin position="152"/>
        <end position="174"/>
    </location>
</feature>
<feature type="transmembrane region" description="Helical" evidence="2">
    <location>
        <begin position="80"/>
        <end position="102"/>
    </location>
</feature>
<feature type="transmembrane region" description="Helical" evidence="2">
    <location>
        <begin position="263"/>
        <end position="284"/>
    </location>
</feature>
<dbReference type="RefSeq" id="WP_203792721.1">
    <property type="nucleotide sequence ID" value="NZ_BAAAQE010000090.1"/>
</dbReference>
<evidence type="ECO:0000256" key="2">
    <source>
        <dbReference type="SAM" id="Phobius"/>
    </source>
</evidence>
<keyword evidence="2" id="KW-0472">Membrane</keyword>
<feature type="transmembrane region" description="Helical" evidence="2">
    <location>
        <begin position="568"/>
        <end position="595"/>
    </location>
</feature>
<proteinExistence type="predicted"/>
<organism evidence="3 4">
    <name type="scientific">Actinoplanes couchii</name>
    <dbReference type="NCBI Taxonomy" id="403638"/>
    <lineage>
        <taxon>Bacteria</taxon>
        <taxon>Bacillati</taxon>
        <taxon>Actinomycetota</taxon>
        <taxon>Actinomycetes</taxon>
        <taxon>Micromonosporales</taxon>
        <taxon>Micromonosporaceae</taxon>
        <taxon>Actinoplanes</taxon>
    </lineage>
</organism>
<sequence length="662" mass="67802">MILTRLTRWALRAAARRWPADLRAELLHEWLAEIAYLEGRPGTTGRRLGFALSLLAAPPVRDAAGVPRGWAEARSGLSPALALVFAGLFGLGVSQMANLLFFPVFDLLGMDDYGWIWPAGQLISHGVALALWCVPVGRWLGRRLPMNRDGRLGVTGPAVLAPVAMLPALLVPASGGEGPLIPSLSTLIGLVTWTVLTALIGRTMVGAGRTTTAGLALGAVPLAALVSAALATVPLLIQQGRAAAGASLLLGNLDLIEPDRTGMIVFTGALIGPFIAYGWLAVLYGRRAAAAPDRPIRFTEPVAEQGPADLPPVLLGAGLTALLAGVLTWAYTVTYLTPAMPLMSAVAPMPGGDGELYLWVAELRWTAILLAALGVLTATANRRSAGRAAILLGAGLLGTEAVLLPGEFTGASGLRIALLAAAVVIAAAWSLAGHPVAGAAVRVVRVRVTAAAITAVAIGPMLYAQSTPAENHEFMPIGLPITTAAVAVALVLLGTGTAVATSRYPLPWPVAALLVAGPAAGLAGLGVFLGNGVNDTVAGTAILAGLPLAVLLAALLRIHRPRRRGRTALLWTMFALAGVPGTMVLLYAGVGLLMFVPNILFSIDSSGYPADGLSVVPGSALLILPAAIWFAGRSGGTAPLSASEDPVPVPNSLSGQDPEPVV</sequence>
<protein>
    <recommendedName>
        <fullName evidence="5">Integral membrane protein</fullName>
    </recommendedName>
</protein>
<evidence type="ECO:0000256" key="1">
    <source>
        <dbReference type="SAM" id="MobiDB-lite"/>
    </source>
</evidence>
<evidence type="ECO:0000313" key="4">
    <source>
        <dbReference type="Proteomes" id="UP000612282"/>
    </source>
</evidence>
<comment type="caution">
    <text evidence="3">The sequence shown here is derived from an EMBL/GenBank/DDBJ whole genome shotgun (WGS) entry which is preliminary data.</text>
</comment>
<feature type="transmembrane region" description="Helical" evidence="2">
    <location>
        <begin position="213"/>
        <end position="237"/>
    </location>
</feature>
<feature type="region of interest" description="Disordered" evidence="1">
    <location>
        <begin position="640"/>
        <end position="662"/>
    </location>
</feature>
<feature type="transmembrane region" description="Helical" evidence="2">
    <location>
        <begin position="536"/>
        <end position="556"/>
    </location>
</feature>
<feature type="transmembrane region" description="Helical" evidence="2">
    <location>
        <begin position="356"/>
        <end position="376"/>
    </location>
</feature>